<protein>
    <recommendedName>
        <fullName evidence="6">Enhancer of polycomb-like protein</fullName>
    </recommendedName>
</protein>
<evidence type="ECO:0000256" key="7">
    <source>
        <dbReference type="SAM" id="MobiDB-lite"/>
    </source>
</evidence>
<dbReference type="InterPro" id="IPR019542">
    <property type="entry name" value="Enhancer_polycomb-like_N"/>
</dbReference>
<comment type="similarity">
    <text evidence="2 6">Belongs to the enhancer of polycomb family.</text>
</comment>
<feature type="region of interest" description="Disordered" evidence="7">
    <location>
        <begin position="164"/>
        <end position="198"/>
    </location>
</feature>
<evidence type="ECO:0000256" key="1">
    <source>
        <dbReference type="ARBA" id="ARBA00004123"/>
    </source>
</evidence>
<reference evidence="10 11" key="1">
    <citation type="journal article" date="2024" name="Plant J.">
        <title>Genome sequences and population genomics reveal climatic adaptation and genomic divergence between two closely related sweetgum species.</title>
        <authorList>
            <person name="Xu W.Q."/>
            <person name="Ren C.Q."/>
            <person name="Zhang X.Y."/>
            <person name="Comes H.P."/>
            <person name="Liu X.H."/>
            <person name="Li Y.G."/>
            <person name="Kettle C.J."/>
            <person name="Jalonen R."/>
            <person name="Gaisberger H."/>
            <person name="Ma Y.Z."/>
            <person name="Qiu Y.X."/>
        </authorList>
    </citation>
    <scope>NUCLEOTIDE SEQUENCE [LARGE SCALE GENOMIC DNA]</scope>
    <source>
        <strain evidence="10">Hangzhou</strain>
    </source>
</reference>
<feature type="chain" id="PRO_5042817964" description="Enhancer of polycomb-like protein" evidence="8">
    <location>
        <begin position="24"/>
        <end position="723"/>
    </location>
</feature>
<dbReference type="Pfam" id="PF10513">
    <property type="entry name" value="EPL1"/>
    <property type="match status" value="1"/>
</dbReference>
<evidence type="ECO:0000256" key="8">
    <source>
        <dbReference type="SAM" id="SignalP"/>
    </source>
</evidence>
<feature type="region of interest" description="Disordered" evidence="7">
    <location>
        <begin position="29"/>
        <end position="52"/>
    </location>
</feature>
<dbReference type="EMBL" id="JBBPBK010000012">
    <property type="protein sequence ID" value="KAK9274150.1"/>
    <property type="molecule type" value="Genomic_DNA"/>
</dbReference>
<feature type="signal peptide" evidence="8">
    <location>
        <begin position="1"/>
        <end position="23"/>
    </location>
</feature>
<evidence type="ECO:0000259" key="9">
    <source>
        <dbReference type="Pfam" id="PF10513"/>
    </source>
</evidence>
<evidence type="ECO:0000256" key="4">
    <source>
        <dbReference type="ARBA" id="ARBA00023163"/>
    </source>
</evidence>
<organism evidence="10 11">
    <name type="scientific">Liquidambar formosana</name>
    <name type="common">Formosan gum</name>
    <dbReference type="NCBI Taxonomy" id="63359"/>
    <lineage>
        <taxon>Eukaryota</taxon>
        <taxon>Viridiplantae</taxon>
        <taxon>Streptophyta</taxon>
        <taxon>Embryophyta</taxon>
        <taxon>Tracheophyta</taxon>
        <taxon>Spermatophyta</taxon>
        <taxon>Magnoliopsida</taxon>
        <taxon>eudicotyledons</taxon>
        <taxon>Gunneridae</taxon>
        <taxon>Pentapetalae</taxon>
        <taxon>Saxifragales</taxon>
        <taxon>Altingiaceae</taxon>
        <taxon>Liquidambar</taxon>
    </lineage>
</organism>
<dbReference type="Proteomes" id="UP001415857">
    <property type="component" value="Unassembled WGS sequence"/>
</dbReference>
<gene>
    <name evidence="10" type="ORF">L1049_018964</name>
</gene>
<sequence length="723" mass="82189">MELELLLAPKILLIMELIVLSNCRSLRCPHSEPEQLSPKPLDPTDLSSPGKSESGCYSLNGISVEIPPFNQVEDHVNGGTHSAHRPTDLAWHDGLIRSPNPTAPRSVCHRNRSSSSTLSFGYLSNGAEGKAEGKAEFCRNGFGSGPKKPRTQVSYTLPFGGFDFSSKDRSHPQKGISHKRIRRANEKRTTDGSRSSQRNLESLSCDANVLITLGDRGWRECGARVVLELVDRNEWRLAVKLSGTIKYSYKAHQFLQPGSTNRYTHAMMWKGGKDWILEFPDRSQWTLFKEMHEECYNRNIRAALVKNIPIPGVRLIEESDDNGTEVAFVRSSPKYFRQVESDVDMALDPLRILYDMDSDDEQWMLKNRNSEEINDSSEVEISEDLFEKTMDMFEKVAYDEQRDQFTSDEIDQLMVGFGPMDVIKAIHEHWRQKRQRKGMPLIRQLQPPLWERYQQQVKEWELAMTKTNSALSNGCHWKGAANEKPQMFAFCLKPRGLEVPNKGSKQRSQRRFPVSGHSYAMLGDQDGYHVYGRRLNGFAFGDEKVIFPGHSYDSSDASPLPQTSTRVFSPRDTACSGYFSVSSDGFERNQHPKLNRTKSKKIGTFLSSNDPQMVTLYNQRMIGKRNGVQRWNMGLPEWPSQKNYQQEGSQRHDIEQLDGSDLDEFRLRDASGAAQHALNMARLKREKAQRLLYRADLAIHKAVVALMTAEAIKDSSEDINGDG</sequence>
<evidence type="ECO:0000256" key="2">
    <source>
        <dbReference type="ARBA" id="ARBA00008035"/>
    </source>
</evidence>
<evidence type="ECO:0000313" key="11">
    <source>
        <dbReference type="Proteomes" id="UP001415857"/>
    </source>
</evidence>
<dbReference type="InterPro" id="IPR024943">
    <property type="entry name" value="Enhancer_polycomb"/>
</dbReference>
<dbReference type="GO" id="GO:0035267">
    <property type="term" value="C:NuA4 histone acetyltransferase complex"/>
    <property type="evidence" value="ECO:0007669"/>
    <property type="project" value="InterPro"/>
</dbReference>
<evidence type="ECO:0000256" key="5">
    <source>
        <dbReference type="ARBA" id="ARBA00023242"/>
    </source>
</evidence>
<dbReference type="GO" id="GO:0006357">
    <property type="term" value="P:regulation of transcription by RNA polymerase II"/>
    <property type="evidence" value="ECO:0007669"/>
    <property type="project" value="InterPro"/>
</dbReference>
<keyword evidence="5 6" id="KW-0539">Nucleus</keyword>
<keyword evidence="8" id="KW-0732">Signal</keyword>
<comment type="caution">
    <text evidence="10">The sequence shown here is derived from an EMBL/GenBank/DDBJ whole genome shotgun (WGS) entry which is preliminary data.</text>
</comment>
<name>A0AAP0WPG9_LIQFO</name>
<feature type="domain" description="Enhancer of polycomb-like N-terminal" evidence="9">
    <location>
        <begin position="196"/>
        <end position="395"/>
    </location>
</feature>
<keyword evidence="4 6" id="KW-0804">Transcription</keyword>
<dbReference type="GO" id="GO:0005634">
    <property type="term" value="C:nucleus"/>
    <property type="evidence" value="ECO:0007669"/>
    <property type="project" value="UniProtKB-SubCell"/>
</dbReference>
<dbReference type="PANTHER" id="PTHR14898">
    <property type="entry name" value="ENHANCER OF POLYCOMB"/>
    <property type="match status" value="1"/>
</dbReference>
<evidence type="ECO:0000313" key="10">
    <source>
        <dbReference type="EMBL" id="KAK9274150.1"/>
    </source>
</evidence>
<evidence type="ECO:0000256" key="6">
    <source>
        <dbReference type="RuleBase" id="RU361124"/>
    </source>
</evidence>
<proteinExistence type="inferred from homology"/>
<keyword evidence="3 6" id="KW-0805">Transcription regulation</keyword>
<dbReference type="AlphaFoldDB" id="A0AAP0WPG9"/>
<keyword evidence="11" id="KW-1185">Reference proteome</keyword>
<accession>A0AAP0WPG9</accession>
<comment type="subcellular location">
    <subcellularLocation>
        <location evidence="1 6">Nucleus</location>
    </subcellularLocation>
</comment>
<evidence type="ECO:0000256" key="3">
    <source>
        <dbReference type="ARBA" id="ARBA00023015"/>
    </source>
</evidence>